<sequence length="402" mass="46603">MILISFIIFLLVDVVNANKVNIKDKILPLQRNLLSIKNDNNDTIINQICSQGVTLRKDGFKITPLIINNIRIPAVKVMHDDCIGSVTVIYYIKSSKPLKLEKYLKPLSTKITLSLEERKNPNTQLLLNKLLNIEDTLILDECTVLNTHANHIEVKSKGNTLRVVSKENAIFNYINTQVFLKELLIYQKLGILEDNQENTIKNAICKKNPNLVKDNLRVTQIKDHQAQVSYQECEDTITVTFMIQPPIIIQTTNLGIIEDRRNDTIVDALIVNNPYLLKDKDNLRVLKIETKKAFITINQQKEQEVTFICINPTIKKKLKDNQQNTIINALYEENKDLIKNMIKVINRKNNQVLILYDGFYVTVKFETMISDYYFYLYFCLFLLLILIITIIIFIKRRNKSNS</sequence>
<comment type="caution">
    <text evidence="2">The sequence shown here is derived from an EMBL/GenBank/DDBJ whole genome shotgun (WGS) entry which is preliminary data.</text>
</comment>
<accession>A0ABS5K3R9</accession>
<name>A0ABS5K3R9_9MOLU</name>
<keyword evidence="1" id="KW-1133">Transmembrane helix</keyword>
<protein>
    <submittedName>
        <fullName evidence="2">Uncharacterized protein</fullName>
    </submittedName>
</protein>
<keyword evidence="1" id="KW-0812">Transmembrane</keyword>
<dbReference type="Proteomes" id="UP000811481">
    <property type="component" value="Unassembled WGS sequence"/>
</dbReference>
<dbReference type="EMBL" id="JAGVRH010000011">
    <property type="protein sequence ID" value="MBS2126556.1"/>
    <property type="molecule type" value="Genomic_DNA"/>
</dbReference>
<keyword evidence="1" id="KW-0472">Membrane</keyword>
<organism evidence="2 3">
    <name type="scientific">'Fragaria x ananassa' phyllody phytoplasma</name>
    <dbReference type="NCBI Taxonomy" id="2358428"/>
    <lineage>
        <taxon>Bacteria</taxon>
        <taxon>Bacillati</taxon>
        <taxon>Mycoplasmatota</taxon>
        <taxon>Mollicutes</taxon>
        <taxon>Acholeplasmatales</taxon>
        <taxon>Acholeplasmataceae</taxon>
        <taxon>Candidatus Phytoplasma</taxon>
        <taxon>16SrXIII (Mexican periwinkle virescence group)</taxon>
    </lineage>
</organism>
<proteinExistence type="predicted"/>
<keyword evidence="3" id="KW-1185">Reference proteome</keyword>
<gene>
    <name evidence="2" type="ORF">J8J04_02555</name>
</gene>
<evidence type="ECO:0000313" key="3">
    <source>
        <dbReference type="Proteomes" id="UP000811481"/>
    </source>
</evidence>
<evidence type="ECO:0000256" key="1">
    <source>
        <dbReference type="SAM" id="Phobius"/>
    </source>
</evidence>
<feature type="transmembrane region" description="Helical" evidence="1">
    <location>
        <begin position="372"/>
        <end position="394"/>
    </location>
</feature>
<evidence type="ECO:0000313" key="2">
    <source>
        <dbReference type="EMBL" id="MBS2126556.1"/>
    </source>
</evidence>
<dbReference type="RefSeq" id="WP_212332010.1">
    <property type="nucleotide sequence ID" value="NZ_JAGVRH010000011.1"/>
</dbReference>
<reference evidence="2" key="1">
    <citation type="submission" date="2021-04" db="EMBL/GenBank/DDBJ databases">
        <title>Draft genome sequence of StrPh-CL8, a phytoplasma strain causing strawberry phyllody in Chile.</title>
        <authorList>
            <person name="Cui W."/>
            <person name="Zamorano A."/>
            <person name="Fiore N."/>
        </authorList>
    </citation>
    <scope>NUCLEOTIDE SEQUENCE [LARGE SCALE GENOMIC DNA]</scope>
    <source>
        <strain evidence="2">StrPh-Cl</strain>
    </source>
</reference>